<dbReference type="Gene3D" id="3.30.450.20">
    <property type="entry name" value="PAS domain"/>
    <property type="match status" value="2"/>
</dbReference>
<comment type="catalytic activity">
    <reaction evidence="1">
        <text>ATP + protein L-histidine = ADP + protein N-phospho-L-histidine.</text>
        <dbReference type="EC" id="2.7.13.3"/>
    </reaction>
</comment>
<dbReference type="Pfam" id="PF02518">
    <property type="entry name" value="HATPase_c"/>
    <property type="match status" value="1"/>
</dbReference>
<evidence type="ECO:0000313" key="17">
    <source>
        <dbReference type="EMBL" id="WDF67074.1"/>
    </source>
</evidence>
<evidence type="ECO:0000259" key="15">
    <source>
        <dbReference type="PROSITE" id="PS50112"/>
    </source>
</evidence>
<feature type="domain" description="PAC" evidence="16">
    <location>
        <begin position="94"/>
        <end position="146"/>
    </location>
</feature>
<dbReference type="SMART" id="SM00388">
    <property type="entry name" value="HisKA"/>
    <property type="match status" value="1"/>
</dbReference>
<dbReference type="PROSITE" id="PS50109">
    <property type="entry name" value="HIS_KIN"/>
    <property type="match status" value="1"/>
</dbReference>
<keyword evidence="11" id="KW-0902">Two-component regulatory system</keyword>
<evidence type="ECO:0000259" key="16">
    <source>
        <dbReference type="PROSITE" id="PS50113"/>
    </source>
</evidence>
<evidence type="ECO:0000256" key="9">
    <source>
        <dbReference type="ARBA" id="ARBA00022840"/>
    </source>
</evidence>
<dbReference type="InterPro" id="IPR000014">
    <property type="entry name" value="PAS"/>
</dbReference>
<dbReference type="RefSeq" id="WP_274265810.1">
    <property type="nucleotide sequence ID" value="NZ_CP117880.1"/>
</dbReference>
<dbReference type="SMART" id="SM00387">
    <property type="entry name" value="HATPase_c"/>
    <property type="match status" value="1"/>
</dbReference>
<dbReference type="Pfam" id="PF08448">
    <property type="entry name" value="PAS_4"/>
    <property type="match status" value="1"/>
</dbReference>
<evidence type="ECO:0000313" key="18">
    <source>
        <dbReference type="Proteomes" id="UP001221558"/>
    </source>
</evidence>
<dbReference type="PANTHER" id="PTHR42878">
    <property type="entry name" value="TWO-COMPONENT HISTIDINE KINASE"/>
    <property type="match status" value="1"/>
</dbReference>
<keyword evidence="12" id="KW-0472">Membrane</keyword>
<dbReference type="Gene3D" id="3.30.565.10">
    <property type="entry name" value="Histidine kinase-like ATPase, C-terminal domain"/>
    <property type="match status" value="1"/>
</dbReference>
<dbReference type="CDD" id="cd00130">
    <property type="entry name" value="PAS"/>
    <property type="match status" value="2"/>
</dbReference>
<feature type="coiled-coil region" evidence="13">
    <location>
        <begin position="141"/>
        <end position="168"/>
    </location>
</feature>
<dbReference type="Pfam" id="PF13426">
    <property type="entry name" value="PAS_9"/>
    <property type="match status" value="1"/>
</dbReference>
<keyword evidence="5" id="KW-0808">Transferase</keyword>
<evidence type="ECO:0000256" key="6">
    <source>
        <dbReference type="ARBA" id="ARBA00022692"/>
    </source>
</evidence>
<dbReference type="InterPro" id="IPR050351">
    <property type="entry name" value="BphY/WalK/GraS-like"/>
</dbReference>
<dbReference type="InterPro" id="IPR035965">
    <property type="entry name" value="PAS-like_dom_sf"/>
</dbReference>
<comment type="subcellular location">
    <subcellularLocation>
        <location evidence="2">Membrane</location>
        <topology evidence="2">Multi-pass membrane protein</topology>
    </subcellularLocation>
</comment>
<dbReference type="EMBL" id="CP117880">
    <property type="protein sequence ID" value="WDF67074.1"/>
    <property type="molecule type" value="Genomic_DNA"/>
</dbReference>
<proteinExistence type="predicted"/>
<evidence type="ECO:0000256" key="12">
    <source>
        <dbReference type="ARBA" id="ARBA00023136"/>
    </source>
</evidence>
<dbReference type="SMART" id="SM00086">
    <property type="entry name" value="PAC"/>
    <property type="match status" value="1"/>
</dbReference>
<dbReference type="CDD" id="cd00082">
    <property type="entry name" value="HisKA"/>
    <property type="match status" value="1"/>
</dbReference>
<keyword evidence="10" id="KW-1133">Transmembrane helix</keyword>
<dbReference type="PANTHER" id="PTHR42878:SF7">
    <property type="entry name" value="SENSOR HISTIDINE KINASE GLRK"/>
    <property type="match status" value="1"/>
</dbReference>
<dbReference type="InterPro" id="IPR036097">
    <property type="entry name" value="HisK_dim/P_sf"/>
</dbReference>
<protein>
    <recommendedName>
        <fullName evidence="3">histidine kinase</fullName>
        <ecNumber evidence="3">2.7.13.3</ecNumber>
    </recommendedName>
</protein>
<dbReference type="PROSITE" id="PS50113">
    <property type="entry name" value="PAC"/>
    <property type="match status" value="1"/>
</dbReference>
<evidence type="ECO:0000256" key="3">
    <source>
        <dbReference type="ARBA" id="ARBA00012438"/>
    </source>
</evidence>
<dbReference type="InterPro" id="IPR004358">
    <property type="entry name" value="Sig_transdc_His_kin-like_C"/>
</dbReference>
<evidence type="ECO:0000256" key="8">
    <source>
        <dbReference type="ARBA" id="ARBA00022777"/>
    </source>
</evidence>
<dbReference type="CDD" id="cd00075">
    <property type="entry name" value="HATPase"/>
    <property type="match status" value="1"/>
</dbReference>
<evidence type="ECO:0000256" key="4">
    <source>
        <dbReference type="ARBA" id="ARBA00022553"/>
    </source>
</evidence>
<reference evidence="17 18" key="1">
    <citation type="submission" date="2023-02" db="EMBL/GenBank/DDBJ databases">
        <title>Genome sequence of Sphingobacterium sp. KACC 22765.</title>
        <authorList>
            <person name="Kim S."/>
            <person name="Heo J."/>
            <person name="Kwon S.-W."/>
        </authorList>
    </citation>
    <scope>NUCLEOTIDE SEQUENCE [LARGE SCALE GENOMIC DNA]</scope>
    <source>
        <strain evidence="17 18">KACC 22765</strain>
    </source>
</reference>
<evidence type="ECO:0000256" key="11">
    <source>
        <dbReference type="ARBA" id="ARBA00023012"/>
    </source>
</evidence>
<feature type="domain" description="PAS" evidence="15">
    <location>
        <begin position="165"/>
        <end position="236"/>
    </location>
</feature>
<evidence type="ECO:0000256" key="10">
    <source>
        <dbReference type="ARBA" id="ARBA00022989"/>
    </source>
</evidence>
<dbReference type="InterPro" id="IPR013656">
    <property type="entry name" value="PAS_4"/>
</dbReference>
<organism evidence="17 18">
    <name type="scientific">Sphingobacterium oryzagri</name>
    <dbReference type="NCBI Taxonomy" id="3025669"/>
    <lineage>
        <taxon>Bacteria</taxon>
        <taxon>Pseudomonadati</taxon>
        <taxon>Bacteroidota</taxon>
        <taxon>Sphingobacteriia</taxon>
        <taxon>Sphingobacteriales</taxon>
        <taxon>Sphingobacteriaceae</taxon>
        <taxon>Sphingobacterium</taxon>
    </lineage>
</organism>
<dbReference type="SUPFAM" id="SSF55785">
    <property type="entry name" value="PYP-like sensor domain (PAS domain)"/>
    <property type="match status" value="2"/>
</dbReference>
<keyword evidence="6" id="KW-0812">Transmembrane</keyword>
<dbReference type="InterPro" id="IPR036890">
    <property type="entry name" value="HATPase_C_sf"/>
</dbReference>
<evidence type="ECO:0000259" key="14">
    <source>
        <dbReference type="PROSITE" id="PS50109"/>
    </source>
</evidence>
<keyword evidence="18" id="KW-1185">Reference proteome</keyword>
<feature type="domain" description="PAS" evidence="15">
    <location>
        <begin position="18"/>
        <end position="91"/>
    </location>
</feature>
<keyword evidence="8" id="KW-0418">Kinase</keyword>
<dbReference type="EC" id="2.7.13.3" evidence="3"/>
<dbReference type="NCBIfam" id="TIGR00229">
    <property type="entry name" value="sensory_box"/>
    <property type="match status" value="2"/>
</dbReference>
<keyword evidence="4" id="KW-0597">Phosphoprotein</keyword>
<keyword evidence="7" id="KW-0547">Nucleotide-binding</keyword>
<keyword evidence="9" id="KW-0067">ATP-binding</keyword>
<dbReference type="InterPro" id="IPR003661">
    <property type="entry name" value="HisK_dim/P_dom"/>
</dbReference>
<accession>A0ABY7WEN1</accession>
<dbReference type="SMART" id="SM00091">
    <property type="entry name" value="PAS"/>
    <property type="match status" value="2"/>
</dbReference>
<dbReference type="Pfam" id="PF00512">
    <property type="entry name" value="HisKA"/>
    <property type="match status" value="1"/>
</dbReference>
<evidence type="ECO:0000256" key="13">
    <source>
        <dbReference type="SAM" id="Coils"/>
    </source>
</evidence>
<gene>
    <name evidence="17" type="ORF">PQ465_12235</name>
</gene>
<dbReference type="InterPro" id="IPR005467">
    <property type="entry name" value="His_kinase_dom"/>
</dbReference>
<evidence type="ECO:0000256" key="7">
    <source>
        <dbReference type="ARBA" id="ARBA00022741"/>
    </source>
</evidence>
<name>A0ABY7WEN1_9SPHI</name>
<sequence>MRIYSFRKKIMPDYAKALSKIYGTALDASVDGVVITDNSLPDNPIIYCNQAFCEITGYNKDEIIGHNCRFLQANDRDQKVRQTIAEAVKEGKSCQVDIRNYKKDGTFFWNELSISPVFDDQGIVTHFIGIQNDITRRKQAENNLILERENLEKRVKERTKELQEHEQFLTGIVETIRESLIVLDPELNIVLVNRHFEKFFKVNSTELVSQKLTDVLEGSWDIAELINLLENVLPEHNPFEDFEVVHDFPYIGNRRLILNASQITVGETYQNWILLAMEDVTERHVIEKKKDDFIAIASHEMKTPITVVKGNLQLLERMLNKGEIDGYETRMTQAMESLENLNRLVLNLLDTSMFTAGTNKRSSELLSIEDIIQNPIKQVAEAYSTHEFVFYGDSALSIVGDRGQLSQVITNLLTNAAKYSKGANQVILHAGRVGNFAKISVTDTGIGIAKENHKRIFERFYRVSANDNNYFGAGIGLFISQQIVSEHGGTIWVESEIGKGSVFSITIPLSL</sequence>
<feature type="domain" description="Histidine kinase" evidence="14">
    <location>
        <begin position="296"/>
        <end position="511"/>
    </location>
</feature>
<dbReference type="Gene3D" id="1.10.287.130">
    <property type="match status" value="1"/>
</dbReference>
<dbReference type="PROSITE" id="PS50112">
    <property type="entry name" value="PAS"/>
    <property type="match status" value="2"/>
</dbReference>
<dbReference type="SUPFAM" id="SSF47384">
    <property type="entry name" value="Homodimeric domain of signal transducing histidine kinase"/>
    <property type="match status" value="1"/>
</dbReference>
<dbReference type="InterPro" id="IPR000700">
    <property type="entry name" value="PAS-assoc_C"/>
</dbReference>
<dbReference type="PRINTS" id="PR00344">
    <property type="entry name" value="BCTRLSENSOR"/>
</dbReference>
<evidence type="ECO:0000256" key="2">
    <source>
        <dbReference type="ARBA" id="ARBA00004141"/>
    </source>
</evidence>
<dbReference type="InterPro" id="IPR001610">
    <property type="entry name" value="PAC"/>
</dbReference>
<evidence type="ECO:0000256" key="1">
    <source>
        <dbReference type="ARBA" id="ARBA00000085"/>
    </source>
</evidence>
<dbReference type="Proteomes" id="UP001221558">
    <property type="component" value="Chromosome"/>
</dbReference>
<dbReference type="SUPFAM" id="SSF55874">
    <property type="entry name" value="ATPase domain of HSP90 chaperone/DNA topoisomerase II/histidine kinase"/>
    <property type="match status" value="1"/>
</dbReference>
<keyword evidence="13" id="KW-0175">Coiled coil</keyword>
<evidence type="ECO:0000256" key="5">
    <source>
        <dbReference type="ARBA" id="ARBA00022679"/>
    </source>
</evidence>
<dbReference type="InterPro" id="IPR003594">
    <property type="entry name" value="HATPase_dom"/>
</dbReference>